<keyword evidence="4" id="KW-1185">Reference proteome</keyword>
<dbReference type="Gene3D" id="1.10.238.10">
    <property type="entry name" value="EF-hand"/>
    <property type="match status" value="1"/>
</dbReference>
<comment type="caution">
    <text evidence="3">The sequence shown here is derived from an EMBL/GenBank/DDBJ whole genome shotgun (WGS) entry which is preliminary data.</text>
</comment>
<evidence type="ECO:0000313" key="4">
    <source>
        <dbReference type="Proteomes" id="UP000245466"/>
    </source>
</evidence>
<feature type="domain" description="EF-hand" evidence="2">
    <location>
        <begin position="253"/>
        <end position="288"/>
    </location>
</feature>
<dbReference type="InterPro" id="IPR002048">
    <property type="entry name" value="EF_hand_dom"/>
</dbReference>
<proteinExistence type="predicted"/>
<feature type="chain" id="PRO_5015756416" description="EF-hand domain-containing protein" evidence="1">
    <location>
        <begin position="23"/>
        <end position="288"/>
    </location>
</feature>
<dbReference type="RefSeq" id="WP_116544257.1">
    <property type="nucleotide sequence ID" value="NZ_QEKI01000010.1"/>
</dbReference>
<feature type="signal peptide" evidence="1">
    <location>
        <begin position="1"/>
        <end position="22"/>
    </location>
</feature>
<dbReference type="AlphaFoldDB" id="A0A2U1ATM8"/>
<protein>
    <recommendedName>
        <fullName evidence="2">EF-hand domain-containing protein</fullName>
    </recommendedName>
</protein>
<dbReference type="PROSITE" id="PS50222">
    <property type="entry name" value="EF_HAND_2"/>
    <property type="match status" value="1"/>
</dbReference>
<dbReference type="InterPro" id="IPR011992">
    <property type="entry name" value="EF-hand-dom_pair"/>
</dbReference>
<dbReference type="PROSITE" id="PS51257">
    <property type="entry name" value="PROKAR_LIPOPROTEIN"/>
    <property type="match status" value="1"/>
</dbReference>
<dbReference type="InterPro" id="IPR018247">
    <property type="entry name" value="EF_Hand_1_Ca_BS"/>
</dbReference>
<gene>
    <name evidence="3" type="ORF">C8E01_110132</name>
</gene>
<dbReference type="GO" id="GO:0005509">
    <property type="term" value="F:calcium ion binding"/>
    <property type="evidence" value="ECO:0007669"/>
    <property type="project" value="InterPro"/>
</dbReference>
<evidence type="ECO:0000256" key="1">
    <source>
        <dbReference type="SAM" id="SignalP"/>
    </source>
</evidence>
<reference evidence="3 4" key="1">
    <citation type="submission" date="2018-04" db="EMBL/GenBank/DDBJ databases">
        <title>Genomic Encyclopedia of Type Strains, Phase IV (KMG-IV): sequencing the most valuable type-strain genomes for metagenomic binning, comparative biology and taxonomic classification.</title>
        <authorList>
            <person name="Goeker M."/>
        </authorList>
    </citation>
    <scope>NUCLEOTIDE SEQUENCE [LARGE SCALE GENOMIC DNA]</scope>
    <source>
        <strain evidence="3 4">DSM 100231</strain>
    </source>
</reference>
<dbReference type="Proteomes" id="UP000245466">
    <property type="component" value="Unassembled WGS sequence"/>
</dbReference>
<dbReference type="EMBL" id="QEKI01000010">
    <property type="protein sequence ID" value="PVY39743.1"/>
    <property type="molecule type" value="Genomic_DNA"/>
</dbReference>
<evidence type="ECO:0000259" key="2">
    <source>
        <dbReference type="PROSITE" id="PS50222"/>
    </source>
</evidence>
<name>A0A2U1ATM8_9BACT</name>
<dbReference type="SUPFAM" id="SSF47473">
    <property type="entry name" value="EF-hand"/>
    <property type="match status" value="1"/>
</dbReference>
<organism evidence="3 4">
    <name type="scientific">Pontibacter virosus</name>
    <dbReference type="NCBI Taxonomy" id="1765052"/>
    <lineage>
        <taxon>Bacteria</taxon>
        <taxon>Pseudomonadati</taxon>
        <taxon>Bacteroidota</taxon>
        <taxon>Cytophagia</taxon>
        <taxon>Cytophagales</taxon>
        <taxon>Hymenobacteraceae</taxon>
        <taxon>Pontibacter</taxon>
    </lineage>
</organism>
<evidence type="ECO:0000313" key="3">
    <source>
        <dbReference type="EMBL" id="PVY39743.1"/>
    </source>
</evidence>
<keyword evidence="1" id="KW-0732">Signal</keyword>
<sequence length="288" mass="33869">MDIIFKLTFCFILFALVSCGNSDDTPTPKLNNNLPDTESPKVQLLSPGVNNMYVVISLVNVSARLWDNVGLQSARGFLVDADGNRREVLTPILLYDPVKFMEYGSDFYLKGTEPGTYTLVLEVKDRQNNIAKDSVTLRVQTRDINISEFAKAFEEGSFYHHIDWGWFGLDFTNGVEFDERQFSMGIYMMVNMSSYINENEWDKFMQDFRFEKQAWAGWDENTNGELDYDEFHKGLVRLELFKKWDLNNDNLVREDEFIIGIFDRWDRNRNSWLSREEYDDMFYTYLTL</sequence>
<dbReference type="OrthoDB" id="851011at2"/>
<dbReference type="PROSITE" id="PS00018">
    <property type="entry name" value="EF_HAND_1"/>
    <property type="match status" value="1"/>
</dbReference>
<accession>A0A2U1ATM8</accession>